<evidence type="ECO:0000256" key="1">
    <source>
        <dbReference type="SAM" id="MobiDB-lite"/>
    </source>
</evidence>
<evidence type="ECO:0000313" key="2">
    <source>
        <dbReference type="EMBL" id="NEM96178.1"/>
    </source>
</evidence>
<comment type="caution">
    <text evidence="2">The sequence shown here is derived from an EMBL/GenBank/DDBJ whole genome shotgun (WGS) entry which is preliminary data.</text>
</comment>
<proteinExistence type="predicted"/>
<evidence type="ECO:0000313" key="3">
    <source>
        <dbReference type="Proteomes" id="UP000474777"/>
    </source>
</evidence>
<protein>
    <submittedName>
        <fullName evidence="2">Uncharacterized protein</fullName>
    </submittedName>
</protein>
<reference evidence="2 3" key="1">
    <citation type="submission" date="2020-02" db="EMBL/GenBank/DDBJ databases">
        <authorList>
            <person name="Kim M.K."/>
        </authorList>
    </citation>
    <scope>NUCLEOTIDE SEQUENCE [LARGE SCALE GENOMIC DNA]</scope>
    <source>
        <strain evidence="2 3">BT327</strain>
    </source>
</reference>
<dbReference type="AlphaFoldDB" id="A0A6B3LQA8"/>
<sequence length="100" mass="12075">MYFESEADYNAYCQAEADGEAQMQAEYEAGEYEYLQSMLDAKEYYPWALHTCWKLLEKQHPEAAKYLMQYHREYQEMQQQEAERIKQSYEEAAKDDDLPF</sequence>
<keyword evidence="3" id="KW-1185">Reference proteome</keyword>
<gene>
    <name evidence="2" type="ORF">GXP69_00600</name>
</gene>
<organism evidence="2 3">
    <name type="scientific">Pontibacter burrus</name>
    <dbReference type="NCBI Taxonomy" id="2704466"/>
    <lineage>
        <taxon>Bacteria</taxon>
        <taxon>Pseudomonadati</taxon>
        <taxon>Bacteroidota</taxon>
        <taxon>Cytophagia</taxon>
        <taxon>Cytophagales</taxon>
        <taxon>Hymenobacteraceae</taxon>
        <taxon>Pontibacter</taxon>
    </lineage>
</organism>
<dbReference type="EMBL" id="JAAGWD010000001">
    <property type="protein sequence ID" value="NEM96178.1"/>
    <property type="molecule type" value="Genomic_DNA"/>
</dbReference>
<accession>A0A6B3LQA8</accession>
<dbReference type="RefSeq" id="WP_163910959.1">
    <property type="nucleotide sequence ID" value="NZ_JAAGWD010000001.1"/>
</dbReference>
<dbReference type="Proteomes" id="UP000474777">
    <property type="component" value="Unassembled WGS sequence"/>
</dbReference>
<name>A0A6B3LQA8_9BACT</name>
<feature type="region of interest" description="Disordered" evidence="1">
    <location>
        <begin position="79"/>
        <end position="100"/>
    </location>
</feature>